<reference evidence="1 2" key="1">
    <citation type="journal article" date="2014" name="PLoS Genet.">
        <title>The Genome of Spironucleus salmonicida Highlights a Fish Pathogen Adapted to Fluctuating Environments.</title>
        <authorList>
            <person name="Xu F."/>
            <person name="Jerlstrom-Hultqvist J."/>
            <person name="Einarsson E."/>
            <person name="Astvaldsson A."/>
            <person name="Svard S.G."/>
            <person name="Andersson J.O."/>
        </authorList>
    </citation>
    <scope>NUCLEOTIDE SEQUENCE [LARGE SCALE GENOMIC DNA]</scope>
    <source>
        <strain evidence="1 2">ATCC 50377</strain>
    </source>
</reference>
<protein>
    <submittedName>
        <fullName evidence="1">Uncharacterized protein</fullName>
    </submittedName>
</protein>
<dbReference type="EMBL" id="AUWU02000003">
    <property type="protein sequence ID" value="KAH0575464.1"/>
    <property type="molecule type" value="Genomic_DNA"/>
</dbReference>
<sequence length="303" mass="36498">MRSVFIQAKISKTSQQLDDFRSLDDIESFNIALQTYNEYIVLQYLDYNLSFISQIPDDYNYYQFSEIGQIRFEYYILYQTQNQNMQQKYLDLISDHLKSKIVLQDNILYYVLKNTIYCTNILYIKEYFTQYLQLCQSFKLIEQFFVFTRSLIIALFSANVQPESYYSVNFYLEKLQIILLNFPLQEFKDRIYFQQLLLQLSQTFIQVLSNSNFFNQVIENLMSQQELLQILSIQTLNQIFSDQANWYQFIDLLVQSNFLPNYQQINFELDRLQVKNNNDIQVFRQVLKNIKLLPLLENDSPSE</sequence>
<gene>
    <name evidence="1" type="ORF">SS50377_23097</name>
</gene>
<dbReference type="AlphaFoldDB" id="A0A9P8RZS2"/>
<comment type="caution">
    <text evidence="1">The sequence shown here is derived from an EMBL/GenBank/DDBJ whole genome shotgun (WGS) entry which is preliminary data.</text>
</comment>
<evidence type="ECO:0000313" key="1">
    <source>
        <dbReference type="EMBL" id="KAH0575464.1"/>
    </source>
</evidence>
<name>A0A9P8RZS2_9EUKA</name>
<keyword evidence="2" id="KW-1185">Reference proteome</keyword>
<dbReference type="Proteomes" id="UP000018208">
    <property type="component" value="Unassembled WGS sequence"/>
</dbReference>
<accession>A0A9P8RZS2</accession>
<evidence type="ECO:0000313" key="2">
    <source>
        <dbReference type="Proteomes" id="UP000018208"/>
    </source>
</evidence>
<proteinExistence type="predicted"/>
<dbReference type="GeneID" id="94297120"/>
<dbReference type="RefSeq" id="XP_067766237.1">
    <property type="nucleotide sequence ID" value="XM_067906969.1"/>
</dbReference>
<organism evidence="1 2">
    <name type="scientific">Spironucleus salmonicida</name>
    <dbReference type="NCBI Taxonomy" id="348837"/>
    <lineage>
        <taxon>Eukaryota</taxon>
        <taxon>Metamonada</taxon>
        <taxon>Diplomonadida</taxon>
        <taxon>Hexamitidae</taxon>
        <taxon>Hexamitinae</taxon>
        <taxon>Spironucleus</taxon>
    </lineage>
</organism>
<dbReference type="KEGG" id="ssao:94297120"/>